<dbReference type="PANTHER" id="PTHR10057">
    <property type="entry name" value="PERIPHERAL-TYPE BENZODIAZEPINE RECEPTOR"/>
    <property type="match status" value="1"/>
</dbReference>
<feature type="transmembrane region" description="Helical" evidence="6">
    <location>
        <begin position="63"/>
        <end position="81"/>
    </location>
</feature>
<feature type="transmembrane region" description="Helical" evidence="6">
    <location>
        <begin position="144"/>
        <end position="163"/>
    </location>
</feature>
<reference evidence="7 8" key="1">
    <citation type="submission" date="2012-08" db="EMBL/GenBank/DDBJ databases">
        <authorList>
            <person name="Gan P.H.P."/>
            <person name="Ikeda K."/>
            <person name="Irieda H."/>
            <person name="Narusaka M."/>
            <person name="O'Connell R.J."/>
            <person name="Narusaka Y."/>
            <person name="Takano Y."/>
            <person name="Kubo Y."/>
            <person name="Shirasu K."/>
        </authorList>
    </citation>
    <scope>NUCLEOTIDE SEQUENCE [LARGE SCALE GENOMIC DNA]</scope>
    <source>
        <strain evidence="7 8">Nara gc5</strain>
    </source>
</reference>
<evidence type="ECO:0000256" key="3">
    <source>
        <dbReference type="ARBA" id="ARBA00022692"/>
    </source>
</evidence>
<dbReference type="AlphaFoldDB" id="A0A7J6JKQ2"/>
<evidence type="ECO:0000313" key="8">
    <source>
        <dbReference type="Proteomes" id="UP000011096"/>
    </source>
</evidence>
<keyword evidence="8" id="KW-1185">Reference proteome</keyword>
<dbReference type="EMBL" id="ANPB02000001">
    <property type="protein sequence ID" value="KAF4490593.1"/>
    <property type="molecule type" value="Genomic_DNA"/>
</dbReference>
<feature type="transmembrane region" description="Helical" evidence="6">
    <location>
        <begin position="170"/>
        <end position="188"/>
    </location>
</feature>
<dbReference type="GeneID" id="43616275"/>
<gene>
    <name evidence="7" type="ORF">CGGC5_v000637</name>
</gene>
<dbReference type="OrthoDB" id="8841220at2759"/>
<dbReference type="InParanoid" id="A0A7J6JKQ2"/>
<dbReference type="InterPro" id="IPR038330">
    <property type="entry name" value="TspO/MBR-related_sf"/>
</dbReference>
<evidence type="ECO:0000313" key="7">
    <source>
        <dbReference type="EMBL" id="KAF4490593.1"/>
    </source>
</evidence>
<dbReference type="GO" id="GO:0005741">
    <property type="term" value="C:mitochondrial outer membrane"/>
    <property type="evidence" value="ECO:0007669"/>
    <property type="project" value="TreeGrafter"/>
</dbReference>
<sequence>MVSLLKCQEGSHDVARLSAVAHPFSRIANHLLNLDTVPITYRATDMTTFIPALTLPHQVFENAAASILLPIALGTAVGYSSRPKDTQKTYAAIKNPPLRPPPYVFGPVWTLLYGMMGYAAYRAVHNGLSPFSTIEQINMTKQGATLYTIQLGLNLIWMPLFFVWKRPIEATVDIVALLGVNSYLTYLWGSVDRVAGGLLVPYLGWLGFATYLCAGAGYLNNWDLKGAEERAAAGKKE</sequence>
<dbReference type="FunFam" id="1.20.1260.100:FF:000001">
    <property type="entry name" value="translocator protein 2"/>
    <property type="match status" value="1"/>
</dbReference>
<comment type="caution">
    <text evidence="7">The sequence shown here is derived from an EMBL/GenBank/DDBJ whole genome shotgun (WGS) entry which is preliminary data.</text>
</comment>
<keyword evidence="3 6" id="KW-0812">Transmembrane</keyword>
<name>A0A7J6JKQ2_COLFN</name>
<protein>
    <submittedName>
        <fullName evidence="7">Translocator protein-like protein</fullName>
    </submittedName>
</protein>
<organism evidence="7 8">
    <name type="scientific">Colletotrichum fructicola (strain Nara gc5)</name>
    <name type="common">Anthracnose fungus</name>
    <name type="synonym">Colletotrichum gloeosporioides (strain Nara gc5)</name>
    <dbReference type="NCBI Taxonomy" id="1213859"/>
    <lineage>
        <taxon>Eukaryota</taxon>
        <taxon>Fungi</taxon>
        <taxon>Dikarya</taxon>
        <taxon>Ascomycota</taxon>
        <taxon>Pezizomycotina</taxon>
        <taxon>Sordariomycetes</taxon>
        <taxon>Hypocreomycetidae</taxon>
        <taxon>Glomerellales</taxon>
        <taxon>Glomerellaceae</taxon>
        <taxon>Colletotrichum</taxon>
        <taxon>Colletotrichum gloeosporioides species complex</taxon>
    </lineage>
</organism>
<feature type="transmembrane region" description="Helical" evidence="6">
    <location>
        <begin position="102"/>
        <end position="124"/>
    </location>
</feature>
<evidence type="ECO:0000256" key="4">
    <source>
        <dbReference type="ARBA" id="ARBA00022989"/>
    </source>
</evidence>
<dbReference type="RefSeq" id="XP_031888341.1">
    <property type="nucleotide sequence ID" value="XM_032032227.1"/>
</dbReference>
<dbReference type="Proteomes" id="UP000011096">
    <property type="component" value="Unassembled WGS sequence"/>
</dbReference>
<evidence type="ECO:0000256" key="5">
    <source>
        <dbReference type="ARBA" id="ARBA00023136"/>
    </source>
</evidence>
<proteinExistence type="inferred from homology"/>
<reference evidence="7 8" key="2">
    <citation type="submission" date="2020-04" db="EMBL/GenBank/DDBJ databases">
        <title>Genome sequencing and assembly of multiple isolates from the Colletotrichum gloeosporioides species complex.</title>
        <authorList>
            <person name="Gan P."/>
            <person name="Shirasu K."/>
        </authorList>
    </citation>
    <scope>NUCLEOTIDE SEQUENCE [LARGE SCALE GENOMIC DNA]</scope>
    <source>
        <strain evidence="7 8">Nara gc5</strain>
    </source>
</reference>
<dbReference type="CDD" id="cd15904">
    <property type="entry name" value="TSPO_MBR"/>
    <property type="match status" value="1"/>
</dbReference>
<feature type="transmembrane region" description="Helical" evidence="6">
    <location>
        <begin position="200"/>
        <end position="220"/>
    </location>
</feature>
<comment type="subcellular location">
    <subcellularLocation>
        <location evidence="1">Membrane</location>
        <topology evidence="1">Multi-pass membrane protein</topology>
    </subcellularLocation>
</comment>
<evidence type="ECO:0000256" key="2">
    <source>
        <dbReference type="ARBA" id="ARBA00007524"/>
    </source>
</evidence>
<accession>A0A7J6JKQ2</accession>
<keyword evidence="4 6" id="KW-1133">Transmembrane helix</keyword>
<evidence type="ECO:0000256" key="1">
    <source>
        <dbReference type="ARBA" id="ARBA00004141"/>
    </source>
</evidence>
<dbReference type="GO" id="GO:0033013">
    <property type="term" value="P:tetrapyrrole metabolic process"/>
    <property type="evidence" value="ECO:0007669"/>
    <property type="project" value="UniProtKB-ARBA"/>
</dbReference>
<comment type="similarity">
    <text evidence="2">Belongs to the TspO/BZRP family.</text>
</comment>
<dbReference type="Gene3D" id="1.20.1260.100">
    <property type="entry name" value="TspO/MBR protein"/>
    <property type="match status" value="1"/>
</dbReference>
<dbReference type="PANTHER" id="PTHR10057:SF0">
    <property type="entry name" value="TRANSLOCATOR PROTEIN"/>
    <property type="match status" value="1"/>
</dbReference>
<dbReference type="InterPro" id="IPR004307">
    <property type="entry name" value="TspO_MBR"/>
</dbReference>
<evidence type="ECO:0000256" key="6">
    <source>
        <dbReference type="SAM" id="Phobius"/>
    </source>
</evidence>
<dbReference type="Pfam" id="PF03073">
    <property type="entry name" value="TspO_MBR"/>
    <property type="match status" value="1"/>
</dbReference>
<keyword evidence="5 6" id="KW-0472">Membrane</keyword>